<accession>A0A1V0QD63</accession>
<name>A0A1V0QD63_9BACE</name>
<protein>
    <submittedName>
        <fullName evidence="1">Uncharacterized protein</fullName>
    </submittedName>
</protein>
<dbReference type="EMBL" id="CP015401">
    <property type="protein sequence ID" value="ARE60483.1"/>
    <property type="molecule type" value="Genomic_DNA"/>
</dbReference>
<reference evidence="2" key="1">
    <citation type="submission" date="2016-04" db="EMBL/GenBank/DDBJ databases">
        <title>Complete Genome Sequences of Twelve Strains of a Stable Defined Moderately Diverse Mouse Microbiota 2 (sDMDMm2).</title>
        <authorList>
            <person name="Uchimura Y."/>
            <person name="Wyss M."/>
            <person name="Brugiroux S."/>
            <person name="Limenitakis J.P."/>
            <person name="Stecher B."/>
            <person name="McCoy K.D."/>
            <person name="Macpherson A.J."/>
        </authorList>
    </citation>
    <scope>NUCLEOTIDE SEQUENCE [LARGE SCALE GENOMIC DNA]</scope>
    <source>
        <strain evidence="2">I48</strain>
    </source>
</reference>
<dbReference type="PROSITE" id="PS51257">
    <property type="entry name" value="PROKAR_LIPOPROTEIN"/>
    <property type="match status" value="1"/>
</dbReference>
<evidence type="ECO:0000313" key="2">
    <source>
        <dbReference type="Proteomes" id="UP000092631"/>
    </source>
</evidence>
<dbReference type="KEGG" id="bcae:A4V03_20360"/>
<sequence length="61" mass="7057">MKIKYHNWFQVAIMATMVAFSSCSDDPTLYSDTDITGFKVRLGETVRELLFKQRFVVVPPQ</sequence>
<organism evidence="1 2">
    <name type="scientific">Bacteroides caecimuris</name>
    <dbReference type="NCBI Taxonomy" id="1796613"/>
    <lineage>
        <taxon>Bacteria</taxon>
        <taxon>Pseudomonadati</taxon>
        <taxon>Bacteroidota</taxon>
        <taxon>Bacteroidia</taxon>
        <taxon>Bacteroidales</taxon>
        <taxon>Bacteroidaceae</taxon>
        <taxon>Bacteroides</taxon>
    </lineage>
</organism>
<dbReference type="AlphaFoldDB" id="A0A1V0QD63"/>
<gene>
    <name evidence="1" type="ORF">A4V03_20360</name>
</gene>
<proteinExistence type="predicted"/>
<keyword evidence="2" id="KW-1185">Reference proteome</keyword>
<dbReference type="Proteomes" id="UP000092631">
    <property type="component" value="Chromosome"/>
</dbReference>
<evidence type="ECO:0000313" key="1">
    <source>
        <dbReference type="EMBL" id="ARE60483.1"/>
    </source>
</evidence>